<evidence type="ECO:0000256" key="2">
    <source>
        <dbReference type="SAM" id="MobiDB-lite"/>
    </source>
</evidence>
<dbReference type="Proteomes" id="UP000515928">
    <property type="component" value="Chromosome"/>
</dbReference>
<sequence>MKKLTKREEILLLILALIIIILGGVMFLINPLKNDIEALELEMDDLRNTEMEMQIAVPNIKKTRENHQDVKNEVIDSLDKISDPIQPETYDLQIRHYATETNLKINKLGFQDGLLADIKNKNIKEKEASQLQENIDRINGQPVNTKKENESPESESDNKQELWIYTLTVEVSGNSNDMVDFISKIQESMPRIYLQSVSLDTQRNSGILNFSVYSLDKIKTE</sequence>
<keyword evidence="3" id="KW-0472">Membrane</keyword>
<evidence type="ECO:0000313" key="5">
    <source>
        <dbReference type="Proteomes" id="UP000515928"/>
    </source>
</evidence>
<feature type="transmembrane region" description="Helical" evidence="3">
    <location>
        <begin position="12"/>
        <end position="29"/>
    </location>
</feature>
<keyword evidence="1" id="KW-0175">Coiled coil</keyword>
<dbReference type="KEGG" id="eio:H9L01_00105"/>
<keyword evidence="3" id="KW-1133">Transmembrane helix</keyword>
<protein>
    <recommendedName>
        <fullName evidence="6">Type II secretion system protein M</fullName>
    </recommendedName>
</protein>
<proteinExistence type="predicted"/>
<name>A0A7G9RYZ7_9FIRM</name>
<feature type="compositionally biased region" description="Basic and acidic residues" evidence="2">
    <location>
        <begin position="145"/>
        <end position="159"/>
    </location>
</feature>
<dbReference type="EMBL" id="CP060715">
    <property type="protein sequence ID" value="QNN60822.1"/>
    <property type="molecule type" value="Genomic_DNA"/>
</dbReference>
<keyword evidence="3" id="KW-0812">Transmembrane</keyword>
<gene>
    <name evidence="4" type="ORF">H9L01_00105</name>
</gene>
<reference evidence="4 5" key="1">
    <citation type="submission" date="2020-08" db="EMBL/GenBank/DDBJ databases">
        <title>Genome sequence of Erysipelothrix inopinata DSM 15511T.</title>
        <authorList>
            <person name="Hyun D.-W."/>
            <person name="Bae J.-W."/>
        </authorList>
    </citation>
    <scope>NUCLEOTIDE SEQUENCE [LARGE SCALE GENOMIC DNA]</scope>
    <source>
        <strain evidence="4 5">DSM 15511</strain>
    </source>
</reference>
<feature type="region of interest" description="Disordered" evidence="2">
    <location>
        <begin position="135"/>
        <end position="159"/>
    </location>
</feature>
<feature type="coiled-coil region" evidence="1">
    <location>
        <begin position="29"/>
        <end position="56"/>
    </location>
</feature>
<dbReference type="RefSeq" id="WP_187533943.1">
    <property type="nucleotide sequence ID" value="NZ_CBCSHU010000008.1"/>
</dbReference>
<evidence type="ECO:0008006" key="6">
    <source>
        <dbReference type="Google" id="ProtNLM"/>
    </source>
</evidence>
<evidence type="ECO:0000313" key="4">
    <source>
        <dbReference type="EMBL" id="QNN60822.1"/>
    </source>
</evidence>
<evidence type="ECO:0000256" key="1">
    <source>
        <dbReference type="SAM" id="Coils"/>
    </source>
</evidence>
<accession>A0A7G9RYZ7</accession>
<evidence type="ECO:0000256" key="3">
    <source>
        <dbReference type="SAM" id="Phobius"/>
    </source>
</evidence>
<keyword evidence="5" id="KW-1185">Reference proteome</keyword>
<dbReference type="AlphaFoldDB" id="A0A7G9RYZ7"/>
<organism evidence="4 5">
    <name type="scientific">Erysipelothrix inopinata</name>
    <dbReference type="NCBI Taxonomy" id="225084"/>
    <lineage>
        <taxon>Bacteria</taxon>
        <taxon>Bacillati</taxon>
        <taxon>Bacillota</taxon>
        <taxon>Erysipelotrichia</taxon>
        <taxon>Erysipelotrichales</taxon>
        <taxon>Erysipelotrichaceae</taxon>
        <taxon>Erysipelothrix</taxon>
    </lineage>
</organism>